<organism evidence="2 3">
    <name type="scientific">Arenimonas malthae CC-JY-1</name>
    <dbReference type="NCBI Taxonomy" id="1384054"/>
    <lineage>
        <taxon>Bacteria</taxon>
        <taxon>Pseudomonadati</taxon>
        <taxon>Pseudomonadota</taxon>
        <taxon>Gammaproteobacteria</taxon>
        <taxon>Lysobacterales</taxon>
        <taxon>Lysobacteraceae</taxon>
        <taxon>Arenimonas</taxon>
    </lineage>
</organism>
<reference evidence="2 3" key="1">
    <citation type="submission" date="2013-09" db="EMBL/GenBank/DDBJ databases">
        <title>Genome sequencing of Arenimonas malthae.</title>
        <authorList>
            <person name="Chen F."/>
            <person name="Wang G."/>
        </authorList>
    </citation>
    <scope>NUCLEOTIDE SEQUENCE [LARGE SCALE GENOMIC DNA]</scope>
    <source>
        <strain evidence="2 3">CC-JY-1</strain>
    </source>
</reference>
<dbReference type="eggNOG" id="COG3393">
    <property type="taxonomic scope" value="Bacteria"/>
</dbReference>
<keyword evidence="3" id="KW-1185">Reference proteome</keyword>
<dbReference type="Pfam" id="PF08445">
    <property type="entry name" value="FR47"/>
    <property type="match status" value="1"/>
</dbReference>
<gene>
    <name evidence="2" type="ORF">N790_02255</name>
</gene>
<dbReference type="Gene3D" id="3.40.630.30">
    <property type="match status" value="1"/>
</dbReference>
<name>A0A091B1Q0_9GAMM</name>
<dbReference type="GO" id="GO:0016747">
    <property type="term" value="F:acyltransferase activity, transferring groups other than amino-acyl groups"/>
    <property type="evidence" value="ECO:0007669"/>
    <property type="project" value="InterPro"/>
</dbReference>
<accession>A0A091B1Q0</accession>
<sequence>MAPHPLDNPAFDSLANRHRGLALAHGEVLRYPADIAPFLGVPRDGHADAAALEALLPPGDTALVIGPHPALPPGFVLEPQFTLVQMHCPEPLAETPGPEIVELGEDRRADLLELIALVYPHYFRPRAMAMGRYFGMYENGRLAAIAGERMGPPGFREVSAICTHPEHLGRGHARRLTAFLCNDLLAGGLQPFLHVSPSNTRALGLYESMGFRHRAGLAFSALRRG</sequence>
<dbReference type="CDD" id="cd04301">
    <property type="entry name" value="NAT_SF"/>
    <property type="match status" value="1"/>
</dbReference>
<dbReference type="PATRIC" id="fig|1384054.3.peg.2109"/>
<dbReference type="Proteomes" id="UP000029392">
    <property type="component" value="Unassembled WGS sequence"/>
</dbReference>
<dbReference type="AlphaFoldDB" id="A0A091B1Q0"/>
<dbReference type="InterPro" id="IPR016181">
    <property type="entry name" value="Acyl_CoA_acyltransferase"/>
</dbReference>
<feature type="domain" description="N-acetyltransferase" evidence="1">
    <location>
        <begin position="98"/>
        <end position="225"/>
    </location>
</feature>
<proteinExistence type="predicted"/>
<dbReference type="EMBL" id="AVCH01000182">
    <property type="protein sequence ID" value="KFN45452.1"/>
    <property type="molecule type" value="Genomic_DNA"/>
</dbReference>
<dbReference type="PROSITE" id="PS51186">
    <property type="entry name" value="GNAT"/>
    <property type="match status" value="1"/>
</dbReference>
<protein>
    <recommendedName>
        <fullName evidence="1">N-acetyltransferase domain-containing protein</fullName>
    </recommendedName>
</protein>
<dbReference type="InterPro" id="IPR000182">
    <property type="entry name" value="GNAT_dom"/>
</dbReference>
<dbReference type="OrthoDB" id="9796919at2"/>
<evidence type="ECO:0000313" key="3">
    <source>
        <dbReference type="Proteomes" id="UP000029392"/>
    </source>
</evidence>
<dbReference type="RefSeq" id="WP_043804245.1">
    <property type="nucleotide sequence ID" value="NZ_AVCH01000182.1"/>
</dbReference>
<comment type="caution">
    <text evidence="2">The sequence shown here is derived from an EMBL/GenBank/DDBJ whole genome shotgun (WGS) entry which is preliminary data.</text>
</comment>
<evidence type="ECO:0000259" key="1">
    <source>
        <dbReference type="PROSITE" id="PS51186"/>
    </source>
</evidence>
<evidence type="ECO:0000313" key="2">
    <source>
        <dbReference type="EMBL" id="KFN45452.1"/>
    </source>
</evidence>
<dbReference type="InterPro" id="IPR013653">
    <property type="entry name" value="GCN5-like_dom"/>
</dbReference>
<dbReference type="SUPFAM" id="SSF55729">
    <property type="entry name" value="Acyl-CoA N-acyltransferases (Nat)"/>
    <property type="match status" value="1"/>
</dbReference>